<dbReference type="Pfam" id="PF14238">
    <property type="entry name" value="DUF4340"/>
    <property type="match status" value="1"/>
</dbReference>
<protein>
    <recommendedName>
        <fullName evidence="2">DUF4340 domain-containing protein</fullName>
    </recommendedName>
</protein>
<keyword evidence="1" id="KW-1133">Transmembrane helix</keyword>
<dbReference type="OrthoDB" id="2939935at2"/>
<evidence type="ECO:0000259" key="2">
    <source>
        <dbReference type="Pfam" id="PF14238"/>
    </source>
</evidence>
<dbReference type="STRING" id="698758.AXY_06650"/>
<dbReference type="InterPro" id="IPR025641">
    <property type="entry name" value="DUF4340"/>
</dbReference>
<keyword evidence="1" id="KW-0812">Transmembrane</keyword>
<dbReference type="EMBL" id="AP012050">
    <property type="protein sequence ID" value="BAM46797.1"/>
    <property type="molecule type" value="Genomic_DNA"/>
</dbReference>
<feature type="transmembrane region" description="Helical" evidence="1">
    <location>
        <begin position="20"/>
        <end position="39"/>
    </location>
</feature>
<evidence type="ECO:0000313" key="3">
    <source>
        <dbReference type="EMBL" id="BAM46797.1"/>
    </source>
</evidence>
<sequence length="455" mass="51393">MKKSSKQKQRFSATQQKVIWGVGIAVVAILSVFLAMKAIESTQDNLIRFFNTNDEINKLTVRGDDGFVIENNGDEWLVHDRLEETDQFAVTQGLAVLNQWAGEKVQVKRQSVGLDFPSLVIRLDYADNSYKRVALGYPDPTGEGYYVEVQGDGVDGIYIIEKMMIDYFPLDVVKYLDTALLPWPAGNIESIQINHQSDVINLTTNSPYPEEETQANVAGWFIAEPYKHYHNISYAKKQELTESLQTMRMTELLEKDMTDWSTYGLDSSDFTIDFITAEDKLTLVVGESATDDETYARIEGSNDLFTISNKWLELYQQSASAFHDGYVKILALDSLSHLSIDSDSLKVDITVEKDEENTYFKVDDKFLFEKGFREAYTAIAGLRSAGSSEGATYGKPDVVITSTVELEDGQKEIALELVDYDEDHYAAFIDHESDFLIEKAHVEEMLGVIESVLEY</sequence>
<keyword evidence="1" id="KW-0472">Membrane</keyword>
<dbReference type="RefSeq" id="WP_015009402.1">
    <property type="nucleotide sequence ID" value="NC_018704.1"/>
</dbReference>
<evidence type="ECO:0000256" key="1">
    <source>
        <dbReference type="SAM" id="Phobius"/>
    </source>
</evidence>
<reference evidence="3 4" key="1">
    <citation type="submission" date="2011-01" db="EMBL/GenBank/DDBJ databases">
        <title>Whole genome sequence of Amphibacillus xylinus NBRC 15112.</title>
        <authorList>
            <person name="Nakazawa H."/>
            <person name="Katano Y."/>
            <person name="Nakamura S."/>
            <person name="Sasagawa M."/>
            <person name="Fukada J."/>
            <person name="Arai T."/>
            <person name="Sasakura N."/>
            <person name="Mochizuki D."/>
            <person name="Hosoyama A."/>
            <person name="Harada K."/>
            <person name="Horikawa H."/>
            <person name="Kato Y."/>
            <person name="Harada T."/>
            <person name="Sasaki K."/>
            <person name="Sekiguchi M."/>
            <person name="Hodoyama M."/>
            <person name="Nishiko R."/>
            <person name="Narita H."/>
            <person name="Hanamaki A."/>
            <person name="Hata C."/>
            <person name="Konno Y."/>
            <person name="Niimura Y."/>
            <person name="Yamazaki S."/>
            <person name="Fujita N."/>
        </authorList>
    </citation>
    <scope>NUCLEOTIDE SEQUENCE [LARGE SCALE GENOMIC DNA]</scope>
    <source>
        <strain evidence="4">ATCC 51415 / DSM 6626 / JCM 7361 / LMG 17667 / NBRC 15112 / Ep01</strain>
    </source>
</reference>
<evidence type="ECO:0000313" key="4">
    <source>
        <dbReference type="Proteomes" id="UP000006294"/>
    </source>
</evidence>
<gene>
    <name evidence="3" type="ordered locus">AXY_06650</name>
</gene>
<keyword evidence="4" id="KW-1185">Reference proteome</keyword>
<accession>K0J0W6</accession>
<dbReference type="HOGENOM" id="CLU_616287_0_0_9"/>
<feature type="domain" description="DUF4340" evidence="2">
    <location>
        <begin position="238"/>
        <end position="383"/>
    </location>
</feature>
<proteinExistence type="predicted"/>
<dbReference type="KEGG" id="axl:AXY_06650"/>
<name>K0J0W6_AMPXN</name>
<organism evidence="3 4">
    <name type="scientific">Amphibacillus xylanus (strain ATCC 51415 / DSM 6626 / JCM 7361 / LMG 17667 / NBRC 15112 / Ep01)</name>
    <dbReference type="NCBI Taxonomy" id="698758"/>
    <lineage>
        <taxon>Bacteria</taxon>
        <taxon>Bacillati</taxon>
        <taxon>Bacillota</taxon>
        <taxon>Bacilli</taxon>
        <taxon>Bacillales</taxon>
        <taxon>Bacillaceae</taxon>
        <taxon>Amphibacillus</taxon>
    </lineage>
</organism>
<dbReference type="AlphaFoldDB" id="K0J0W6"/>
<dbReference type="eggNOG" id="ENOG502ZATI">
    <property type="taxonomic scope" value="Bacteria"/>
</dbReference>
<dbReference type="Proteomes" id="UP000006294">
    <property type="component" value="Chromosome"/>
</dbReference>